<evidence type="ECO:0008006" key="5">
    <source>
        <dbReference type="Google" id="ProtNLM"/>
    </source>
</evidence>
<keyword evidence="2" id="KW-0812">Transmembrane</keyword>
<evidence type="ECO:0000256" key="1">
    <source>
        <dbReference type="SAM" id="MobiDB-lite"/>
    </source>
</evidence>
<feature type="compositionally biased region" description="Pro residues" evidence="1">
    <location>
        <begin position="232"/>
        <end position="241"/>
    </location>
</feature>
<keyword evidence="2" id="KW-0472">Membrane</keyword>
<accession>A0ABM6Z1R8</accession>
<dbReference type="RefSeq" id="WP_120203386.1">
    <property type="nucleotide sequence ID" value="NZ_CP032514.1"/>
</dbReference>
<keyword evidence="2" id="KW-1133">Transmembrane helix</keyword>
<gene>
    <name evidence="3" type="ORF">D5R93_01535</name>
</gene>
<evidence type="ECO:0000313" key="4">
    <source>
        <dbReference type="Proteomes" id="UP000273001"/>
    </source>
</evidence>
<dbReference type="EMBL" id="CP032514">
    <property type="protein sequence ID" value="AYD89063.1"/>
    <property type="molecule type" value="Genomic_DNA"/>
</dbReference>
<dbReference type="Proteomes" id="UP000273001">
    <property type="component" value="Chromosome"/>
</dbReference>
<sequence length="261" mass="27882">MRIRRRAGADGPGRRDGQRQEGPEDPARRTARLRRRRRLLLVGALPATALVVLTAWCLAVFGLTLAAGRAYTDGDYETASSRYRQVAALNPWLEQWRVHYNIGTALYSAGDLTGAQGLLETALEEVPQEESIDPETGYKPADSPECRVRYNLALTHLALAAQAQDEGGTQAFEEHVGAAARAAGECEVPSPQSADDPSQDPSASPLAPLRDPGTAEPQEQPSSGGSSAATPSPEPGSPTPTPSAEASRRPPPRRGPPRRPR</sequence>
<feature type="transmembrane region" description="Helical" evidence="2">
    <location>
        <begin position="39"/>
        <end position="63"/>
    </location>
</feature>
<organism evidence="3 4">
    <name type="scientific">Actinomyces lilanjuaniae</name>
    <dbReference type="NCBI Taxonomy" id="2321394"/>
    <lineage>
        <taxon>Bacteria</taxon>
        <taxon>Bacillati</taxon>
        <taxon>Actinomycetota</taxon>
        <taxon>Actinomycetes</taxon>
        <taxon>Actinomycetales</taxon>
        <taxon>Actinomycetaceae</taxon>
        <taxon>Actinomyces</taxon>
    </lineage>
</organism>
<dbReference type="Gene3D" id="1.25.40.10">
    <property type="entry name" value="Tetratricopeptide repeat domain"/>
    <property type="match status" value="1"/>
</dbReference>
<evidence type="ECO:0000313" key="3">
    <source>
        <dbReference type="EMBL" id="AYD89063.1"/>
    </source>
</evidence>
<feature type="compositionally biased region" description="Basic and acidic residues" evidence="1">
    <location>
        <begin position="12"/>
        <end position="28"/>
    </location>
</feature>
<feature type="compositionally biased region" description="Basic residues" evidence="1">
    <location>
        <begin position="250"/>
        <end position="261"/>
    </location>
</feature>
<dbReference type="Pfam" id="PF14559">
    <property type="entry name" value="TPR_19"/>
    <property type="match status" value="1"/>
</dbReference>
<feature type="region of interest" description="Disordered" evidence="1">
    <location>
        <begin position="180"/>
        <end position="261"/>
    </location>
</feature>
<feature type="compositionally biased region" description="Low complexity" evidence="1">
    <location>
        <begin position="221"/>
        <end position="231"/>
    </location>
</feature>
<dbReference type="SUPFAM" id="SSF48452">
    <property type="entry name" value="TPR-like"/>
    <property type="match status" value="1"/>
</dbReference>
<feature type="compositionally biased region" description="Low complexity" evidence="1">
    <location>
        <begin position="189"/>
        <end position="209"/>
    </location>
</feature>
<dbReference type="InterPro" id="IPR011990">
    <property type="entry name" value="TPR-like_helical_dom_sf"/>
</dbReference>
<evidence type="ECO:0000256" key="2">
    <source>
        <dbReference type="SAM" id="Phobius"/>
    </source>
</evidence>
<name>A0ABM6Z1R8_9ACTO</name>
<protein>
    <recommendedName>
        <fullName evidence="5">Tetratricopeptide repeat protein</fullName>
    </recommendedName>
</protein>
<reference evidence="3 4" key="1">
    <citation type="submission" date="2018-09" db="EMBL/GenBank/DDBJ databases">
        <authorList>
            <person name="Li J."/>
        </authorList>
    </citation>
    <scope>NUCLEOTIDE SEQUENCE [LARGE SCALE GENOMIC DNA]</scope>
    <source>
        <strain evidence="3 4">2129</strain>
    </source>
</reference>
<proteinExistence type="predicted"/>
<keyword evidence="4" id="KW-1185">Reference proteome</keyword>
<feature type="region of interest" description="Disordered" evidence="1">
    <location>
        <begin position="1"/>
        <end position="29"/>
    </location>
</feature>